<dbReference type="GO" id="GO:0005829">
    <property type="term" value="C:cytosol"/>
    <property type="evidence" value="ECO:0007669"/>
    <property type="project" value="TreeGrafter"/>
</dbReference>
<dbReference type="InterPro" id="IPR002319">
    <property type="entry name" value="Phenylalanyl-tRNA_Synthase"/>
</dbReference>
<sequence>MPGTRGPVPIPLHINGGQRDLTAEILEAVDQEAEVGTSTKFPQIPQAEIKAALDRLASRSMVEYDTKDREEVALTKEGEEIASAGSHEYKVWDAVRQAGRLSLKDPSLAGANAKIGQGNAFKLKWVKKDGDALVSLTDSVQDATREQLQCAKENRTFQDPKVQKDFMKRKLVVPQKVISYVARKGPKWAMEMPVEVTDLTAEMIADGSWQTANWKPYNYKAEGAQLSGGAFHPLMKVRQEFREIFFNMGFTEMPTQRFVDTGFWNFDTLFVPQQHPARDLQDTFYVSDPPEAGPPGPDPATDEALAQMDDQDEQDENDSAPASAATRAKDISSKLDYQQYFNNVRSVHQDGAFGSIGYRYPYNDAETKRLVLRTHTTAVSAYVLHRLAANPRPCRYFSIDRVFRNETVDATHLAEFHQIEGVIADFGLTLGGLQAFLKRFFRKIGVPDLKFKPAYNPYTEPSMEVYAWHAGLNKLVEIGNSGMFRPEMLQAMGLPEDLRCYGFGLSLERPTMIKYGISNIRELLGHKVDLGFIEGNPAVRLDRE</sequence>
<keyword evidence="10" id="KW-0648">Protein biosynthesis</keyword>
<dbReference type="GO" id="GO:0004826">
    <property type="term" value="F:phenylalanine-tRNA ligase activity"/>
    <property type="evidence" value="ECO:0007669"/>
    <property type="project" value="UniProtKB-EC"/>
</dbReference>
<dbReference type="Pfam" id="PF01409">
    <property type="entry name" value="tRNA-synt_2d"/>
    <property type="match status" value="1"/>
</dbReference>
<evidence type="ECO:0000256" key="7">
    <source>
        <dbReference type="ARBA" id="ARBA00022741"/>
    </source>
</evidence>
<dbReference type="Gene3D" id="3.30.930.10">
    <property type="entry name" value="Bira Bifunctional Protein, Domain 2"/>
    <property type="match status" value="1"/>
</dbReference>
<comment type="caution">
    <text evidence="15">The sequence shown here is derived from an EMBL/GenBank/DDBJ whole genome shotgun (WGS) entry which is preliminary data.</text>
</comment>
<evidence type="ECO:0000313" key="15">
    <source>
        <dbReference type="EMBL" id="KAK5110533.1"/>
    </source>
</evidence>
<proteinExistence type="inferred from homology"/>
<dbReference type="EC" id="6.1.1.20" evidence="3"/>
<evidence type="ECO:0000256" key="6">
    <source>
        <dbReference type="ARBA" id="ARBA00022723"/>
    </source>
</evidence>
<dbReference type="Gene3D" id="1.10.10.2330">
    <property type="match status" value="1"/>
</dbReference>
<dbReference type="GO" id="GO:0046872">
    <property type="term" value="F:metal ion binding"/>
    <property type="evidence" value="ECO:0007669"/>
    <property type="project" value="UniProtKB-KW"/>
</dbReference>
<keyword evidence="6" id="KW-0479">Metal-binding</keyword>
<evidence type="ECO:0000313" key="16">
    <source>
        <dbReference type="Proteomes" id="UP001310890"/>
    </source>
</evidence>
<comment type="similarity">
    <text evidence="2">Belongs to the class-II aminoacyl-tRNA synthetase family. Phe-tRNA synthetase alpha subunit type 2 subfamily.</text>
</comment>
<keyword evidence="9" id="KW-0460">Magnesium</keyword>
<evidence type="ECO:0000256" key="1">
    <source>
        <dbReference type="ARBA" id="ARBA00004496"/>
    </source>
</evidence>
<dbReference type="InterPro" id="IPR004529">
    <property type="entry name" value="Phe-tRNA-synth_IIc_asu"/>
</dbReference>
<evidence type="ECO:0000256" key="9">
    <source>
        <dbReference type="ARBA" id="ARBA00022842"/>
    </source>
</evidence>
<evidence type="ECO:0000259" key="14">
    <source>
        <dbReference type="PROSITE" id="PS50862"/>
    </source>
</evidence>
<dbReference type="EMBL" id="JAVRRL010000048">
    <property type="protein sequence ID" value="KAK5110533.1"/>
    <property type="molecule type" value="Genomic_DNA"/>
</dbReference>
<dbReference type="Proteomes" id="UP001310890">
    <property type="component" value="Unassembled WGS sequence"/>
</dbReference>
<evidence type="ECO:0000256" key="12">
    <source>
        <dbReference type="ARBA" id="ARBA00030612"/>
    </source>
</evidence>
<protein>
    <recommendedName>
        <fullName evidence="3">phenylalanine--tRNA ligase</fullName>
        <ecNumber evidence="3">6.1.1.20</ecNumber>
    </recommendedName>
    <alternativeName>
        <fullName evidence="12">Phenylalanyl-tRNA synthetase alpha subunit</fullName>
    </alternativeName>
</protein>
<evidence type="ECO:0000256" key="2">
    <source>
        <dbReference type="ARBA" id="ARBA00006703"/>
    </source>
</evidence>
<evidence type="ECO:0000256" key="8">
    <source>
        <dbReference type="ARBA" id="ARBA00022840"/>
    </source>
</evidence>
<dbReference type="PROSITE" id="PS50862">
    <property type="entry name" value="AA_TRNA_LIGASE_II"/>
    <property type="match status" value="1"/>
</dbReference>
<keyword evidence="7" id="KW-0547">Nucleotide-binding</keyword>
<evidence type="ECO:0000256" key="4">
    <source>
        <dbReference type="ARBA" id="ARBA00022490"/>
    </source>
</evidence>
<dbReference type="GO" id="GO:0000049">
    <property type="term" value="F:tRNA binding"/>
    <property type="evidence" value="ECO:0007669"/>
    <property type="project" value="InterPro"/>
</dbReference>
<keyword evidence="11" id="KW-0030">Aminoacyl-tRNA synthetase</keyword>
<dbReference type="GO" id="GO:0005524">
    <property type="term" value="F:ATP binding"/>
    <property type="evidence" value="ECO:0007669"/>
    <property type="project" value="UniProtKB-KW"/>
</dbReference>
<evidence type="ECO:0000256" key="3">
    <source>
        <dbReference type="ARBA" id="ARBA00012814"/>
    </source>
</evidence>
<dbReference type="AlphaFoldDB" id="A0AAN7TCR9"/>
<dbReference type="InterPro" id="IPR045864">
    <property type="entry name" value="aa-tRNA-synth_II/BPL/LPL"/>
</dbReference>
<feature type="compositionally biased region" description="Acidic residues" evidence="13">
    <location>
        <begin position="309"/>
        <end position="318"/>
    </location>
</feature>
<dbReference type="PANTHER" id="PTHR11538:SF40">
    <property type="entry name" value="PHENYLALANINE--TRNA LIGASE ALPHA SUBUNIT"/>
    <property type="match status" value="1"/>
</dbReference>
<evidence type="ECO:0000256" key="11">
    <source>
        <dbReference type="ARBA" id="ARBA00023146"/>
    </source>
</evidence>
<dbReference type="PANTHER" id="PTHR11538">
    <property type="entry name" value="PHENYLALANYL-TRNA SYNTHETASE"/>
    <property type="match status" value="1"/>
</dbReference>
<dbReference type="InterPro" id="IPR040725">
    <property type="entry name" value="PheRS_DBD3"/>
</dbReference>
<dbReference type="InterPro" id="IPR006195">
    <property type="entry name" value="aa-tRNA-synth_II"/>
</dbReference>
<reference evidence="15" key="1">
    <citation type="submission" date="2023-08" db="EMBL/GenBank/DDBJ databases">
        <title>Black Yeasts Isolated from many extreme environments.</title>
        <authorList>
            <person name="Coleine C."/>
            <person name="Stajich J.E."/>
            <person name="Selbmann L."/>
        </authorList>
    </citation>
    <scope>NUCLEOTIDE SEQUENCE</scope>
    <source>
        <strain evidence="15">CCFEE 5401</strain>
    </source>
</reference>
<organism evidence="15 16">
    <name type="scientific">Meristemomyces frigidus</name>
    <dbReference type="NCBI Taxonomy" id="1508187"/>
    <lineage>
        <taxon>Eukaryota</taxon>
        <taxon>Fungi</taxon>
        <taxon>Dikarya</taxon>
        <taxon>Ascomycota</taxon>
        <taxon>Pezizomycotina</taxon>
        <taxon>Dothideomycetes</taxon>
        <taxon>Dothideomycetidae</taxon>
        <taxon>Mycosphaerellales</taxon>
        <taxon>Teratosphaeriaceae</taxon>
        <taxon>Meristemomyces</taxon>
    </lineage>
</organism>
<dbReference type="Gene3D" id="1.10.10.2320">
    <property type="match status" value="1"/>
</dbReference>
<dbReference type="CDD" id="cd00496">
    <property type="entry name" value="PheRS_alpha_core"/>
    <property type="match status" value="1"/>
</dbReference>
<dbReference type="SUPFAM" id="SSF55681">
    <property type="entry name" value="Class II aaRS and biotin synthetases"/>
    <property type="match status" value="1"/>
</dbReference>
<name>A0AAN7TCR9_9PEZI</name>
<dbReference type="GO" id="GO:0006432">
    <property type="term" value="P:phenylalanyl-tRNA aminoacylation"/>
    <property type="evidence" value="ECO:0007669"/>
    <property type="project" value="InterPro"/>
</dbReference>
<accession>A0AAN7TCR9</accession>
<keyword evidence="8" id="KW-0067">ATP-binding</keyword>
<evidence type="ECO:0000256" key="10">
    <source>
        <dbReference type="ARBA" id="ARBA00022917"/>
    </source>
</evidence>
<evidence type="ECO:0000256" key="13">
    <source>
        <dbReference type="SAM" id="MobiDB-lite"/>
    </source>
</evidence>
<dbReference type="GO" id="GO:0009328">
    <property type="term" value="C:phenylalanine-tRNA ligase complex"/>
    <property type="evidence" value="ECO:0007669"/>
    <property type="project" value="TreeGrafter"/>
</dbReference>
<comment type="subcellular location">
    <subcellularLocation>
        <location evidence="1">Cytoplasm</location>
    </subcellularLocation>
</comment>
<keyword evidence="4" id="KW-0963">Cytoplasm</keyword>
<feature type="region of interest" description="Disordered" evidence="13">
    <location>
        <begin position="309"/>
        <end position="328"/>
    </location>
</feature>
<feature type="domain" description="Aminoacyl-transfer RNA synthetases class-II family profile" evidence="14">
    <location>
        <begin position="370"/>
        <end position="537"/>
    </location>
</feature>
<evidence type="ECO:0000256" key="5">
    <source>
        <dbReference type="ARBA" id="ARBA00022598"/>
    </source>
</evidence>
<dbReference type="Gene3D" id="3.30.1370.240">
    <property type="match status" value="1"/>
</dbReference>
<dbReference type="NCBIfam" id="TIGR00468">
    <property type="entry name" value="pheS"/>
    <property type="match status" value="1"/>
</dbReference>
<feature type="region of interest" description="Disordered" evidence="13">
    <location>
        <begin position="283"/>
        <end position="303"/>
    </location>
</feature>
<dbReference type="Pfam" id="PF18553">
    <property type="entry name" value="PheRS_DBD3"/>
    <property type="match status" value="1"/>
</dbReference>
<gene>
    <name evidence="15" type="ORF">LTR62_005725</name>
</gene>
<keyword evidence="5" id="KW-0436">Ligase</keyword>